<reference evidence="2 3" key="1">
    <citation type="submission" date="2014-04" db="EMBL/GenBank/DDBJ databases">
        <authorList>
            <consortium name="DOE Joint Genome Institute"/>
            <person name="Kuo A."/>
            <person name="Girlanda M."/>
            <person name="Perotto S."/>
            <person name="Kohler A."/>
            <person name="Nagy L.G."/>
            <person name="Floudas D."/>
            <person name="Copeland A."/>
            <person name="Barry K.W."/>
            <person name="Cichocki N."/>
            <person name="Veneault-Fourrey C."/>
            <person name="LaButti K."/>
            <person name="Lindquist E.A."/>
            <person name="Lipzen A."/>
            <person name="Lundell T."/>
            <person name="Morin E."/>
            <person name="Murat C."/>
            <person name="Sun H."/>
            <person name="Tunlid A."/>
            <person name="Henrissat B."/>
            <person name="Grigoriev I.V."/>
            <person name="Hibbett D.S."/>
            <person name="Martin F."/>
            <person name="Nordberg H.P."/>
            <person name="Cantor M.N."/>
            <person name="Hua S.X."/>
        </authorList>
    </citation>
    <scope>NUCLEOTIDE SEQUENCE [LARGE SCALE GENOMIC DNA]</scope>
    <source>
        <strain evidence="2 3">MUT 4182</strain>
    </source>
</reference>
<dbReference type="EMBL" id="KN823180">
    <property type="protein sequence ID" value="KIO20280.1"/>
    <property type="molecule type" value="Genomic_DNA"/>
</dbReference>
<feature type="compositionally biased region" description="Basic and acidic residues" evidence="1">
    <location>
        <begin position="198"/>
        <end position="210"/>
    </location>
</feature>
<dbReference type="InterPro" id="IPR011990">
    <property type="entry name" value="TPR-like_helical_dom_sf"/>
</dbReference>
<dbReference type="STRING" id="1051891.A0A0C3PYF0"/>
<dbReference type="SUPFAM" id="SSF82199">
    <property type="entry name" value="SET domain"/>
    <property type="match status" value="1"/>
</dbReference>
<dbReference type="Gene3D" id="2.170.270.10">
    <property type="entry name" value="SET domain"/>
    <property type="match status" value="1"/>
</dbReference>
<dbReference type="HOGENOM" id="CLU_1246148_0_0_1"/>
<dbReference type="PANTHER" id="PTHR47332:SF4">
    <property type="entry name" value="SET DOMAIN-CONTAINING PROTEIN 5"/>
    <property type="match status" value="1"/>
</dbReference>
<dbReference type="Proteomes" id="UP000054248">
    <property type="component" value="Unassembled WGS sequence"/>
</dbReference>
<dbReference type="AlphaFoldDB" id="A0A0C3PYF0"/>
<gene>
    <name evidence="2" type="ORF">M407DRAFT_245866</name>
</gene>
<name>A0A0C3PYF0_9AGAM</name>
<evidence type="ECO:0000256" key="1">
    <source>
        <dbReference type="SAM" id="MobiDB-lite"/>
    </source>
</evidence>
<sequence>MQTNAFAAGESMAIFPEAARLNHACAGAFNAVYNWREEVQVLYVHALHNIRAGEELLTTYIDSKKPRAERQKYLKENYHFDCDCRVCTLPDEQSKESDRRLSSMTNLYAKLKAWNEKTLTGSEAIAVVRKIWELGEEERYVSERGQLAADAAIVATAHSDLEAASEWRALAAKWFLRELGEDTPQVFLNRKWTAEPDSHPVFGRREEEKVGGPSEAMKNSKL</sequence>
<accession>A0A0C3PYF0</accession>
<protein>
    <submittedName>
        <fullName evidence="2">Uncharacterized protein</fullName>
    </submittedName>
</protein>
<dbReference type="OrthoDB" id="265717at2759"/>
<dbReference type="CDD" id="cd20071">
    <property type="entry name" value="SET_SMYD"/>
    <property type="match status" value="1"/>
</dbReference>
<dbReference type="Gene3D" id="1.25.40.10">
    <property type="entry name" value="Tetratricopeptide repeat domain"/>
    <property type="match status" value="1"/>
</dbReference>
<organism evidence="2 3">
    <name type="scientific">Tulasnella calospora MUT 4182</name>
    <dbReference type="NCBI Taxonomy" id="1051891"/>
    <lineage>
        <taxon>Eukaryota</taxon>
        <taxon>Fungi</taxon>
        <taxon>Dikarya</taxon>
        <taxon>Basidiomycota</taxon>
        <taxon>Agaricomycotina</taxon>
        <taxon>Agaricomycetes</taxon>
        <taxon>Cantharellales</taxon>
        <taxon>Tulasnellaceae</taxon>
        <taxon>Tulasnella</taxon>
    </lineage>
</organism>
<feature type="region of interest" description="Disordered" evidence="1">
    <location>
        <begin position="198"/>
        <end position="222"/>
    </location>
</feature>
<evidence type="ECO:0000313" key="2">
    <source>
        <dbReference type="EMBL" id="KIO20280.1"/>
    </source>
</evidence>
<reference evidence="3" key="2">
    <citation type="submission" date="2015-01" db="EMBL/GenBank/DDBJ databases">
        <title>Evolutionary Origins and Diversification of the Mycorrhizal Mutualists.</title>
        <authorList>
            <consortium name="DOE Joint Genome Institute"/>
            <consortium name="Mycorrhizal Genomics Consortium"/>
            <person name="Kohler A."/>
            <person name="Kuo A."/>
            <person name="Nagy L.G."/>
            <person name="Floudas D."/>
            <person name="Copeland A."/>
            <person name="Barry K.W."/>
            <person name="Cichocki N."/>
            <person name="Veneault-Fourrey C."/>
            <person name="LaButti K."/>
            <person name="Lindquist E.A."/>
            <person name="Lipzen A."/>
            <person name="Lundell T."/>
            <person name="Morin E."/>
            <person name="Murat C."/>
            <person name="Riley R."/>
            <person name="Ohm R."/>
            <person name="Sun H."/>
            <person name="Tunlid A."/>
            <person name="Henrissat B."/>
            <person name="Grigoriev I.V."/>
            <person name="Hibbett D.S."/>
            <person name="Martin F."/>
        </authorList>
    </citation>
    <scope>NUCLEOTIDE SEQUENCE [LARGE SCALE GENOMIC DNA]</scope>
    <source>
        <strain evidence="3">MUT 4182</strain>
    </source>
</reference>
<dbReference type="PANTHER" id="PTHR47332">
    <property type="entry name" value="SET DOMAIN-CONTAINING PROTEIN 5"/>
    <property type="match status" value="1"/>
</dbReference>
<keyword evidence="3" id="KW-1185">Reference proteome</keyword>
<dbReference type="InterPro" id="IPR046341">
    <property type="entry name" value="SET_dom_sf"/>
</dbReference>
<evidence type="ECO:0000313" key="3">
    <source>
        <dbReference type="Proteomes" id="UP000054248"/>
    </source>
</evidence>
<dbReference type="InterPro" id="IPR053185">
    <property type="entry name" value="SET_domain_protein"/>
</dbReference>
<proteinExistence type="predicted"/>